<feature type="compositionally biased region" description="Low complexity" evidence="1">
    <location>
        <begin position="173"/>
        <end position="187"/>
    </location>
</feature>
<evidence type="ECO:0000313" key="2">
    <source>
        <dbReference type="EMBL" id="CAE7903704.1"/>
    </source>
</evidence>
<dbReference type="AlphaFoldDB" id="A0A813BIF1"/>
<accession>A0A813BIF1</accession>
<reference evidence="2" key="1">
    <citation type="submission" date="2021-02" db="EMBL/GenBank/DDBJ databases">
        <authorList>
            <person name="Dougan E. K."/>
            <person name="Rhodes N."/>
            <person name="Thang M."/>
            <person name="Chan C."/>
        </authorList>
    </citation>
    <scope>NUCLEOTIDE SEQUENCE</scope>
</reference>
<protein>
    <submittedName>
        <fullName evidence="2">Uncharacterized protein</fullName>
    </submittedName>
</protein>
<feature type="non-terminal residue" evidence="2">
    <location>
        <position position="1"/>
    </location>
</feature>
<feature type="compositionally biased region" description="Basic residues" evidence="1">
    <location>
        <begin position="10"/>
        <end position="19"/>
    </location>
</feature>
<evidence type="ECO:0000256" key="1">
    <source>
        <dbReference type="SAM" id="MobiDB-lite"/>
    </source>
</evidence>
<feature type="compositionally biased region" description="Basic and acidic residues" evidence="1">
    <location>
        <begin position="20"/>
        <end position="35"/>
    </location>
</feature>
<keyword evidence="3" id="KW-1185">Reference proteome</keyword>
<dbReference type="EMBL" id="CAJNJA010071373">
    <property type="protein sequence ID" value="CAE7903704.1"/>
    <property type="molecule type" value="Genomic_DNA"/>
</dbReference>
<proteinExistence type="predicted"/>
<gene>
    <name evidence="2" type="ORF">SNEC2469_LOCUS30522</name>
</gene>
<organism evidence="2 3">
    <name type="scientific">Symbiodinium necroappetens</name>
    <dbReference type="NCBI Taxonomy" id="1628268"/>
    <lineage>
        <taxon>Eukaryota</taxon>
        <taxon>Sar</taxon>
        <taxon>Alveolata</taxon>
        <taxon>Dinophyceae</taxon>
        <taxon>Suessiales</taxon>
        <taxon>Symbiodiniaceae</taxon>
        <taxon>Symbiodinium</taxon>
    </lineage>
</organism>
<comment type="caution">
    <text evidence="2">The sequence shown here is derived from an EMBL/GenBank/DDBJ whole genome shotgun (WGS) entry which is preliminary data.</text>
</comment>
<sequence>MGGDGSAAKGKAKKKKNKANPKERARQKRKAEAIEAKRVLPSNYETASHSHLELQRDLISDLNALHNTLIELQTACKWYTENAPHWVRKKAPFPFPHFPSSPSVWYSAKTQKDARGIMSGLIAEVHGASNLAKRGYELCVYYHKMFVEHNRHGDENPFLSWVRPPAERPMDNADAAASSGPPAAGSSAGAGSGLAGSTAKAAPGPRPRR</sequence>
<dbReference type="Proteomes" id="UP000601435">
    <property type="component" value="Unassembled WGS sequence"/>
</dbReference>
<evidence type="ECO:0000313" key="3">
    <source>
        <dbReference type="Proteomes" id="UP000601435"/>
    </source>
</evidence>
<feature type="region of interest" description="Disordered" evidence="1">
    <location>
        <begin position="160"/>
        <end position="209"/>
    </location>
</feature>
<feature type="region of interest" description="Disordered" evidence="1">
    <location>
        <begin position="1"/>
        <end position="35"/>
    </location>
</feature>
<dbReference type="OrthoDB" id="441969at2759"/>
<name>A0A813BIF1_9DINO</name>